<evidence type="ECO:0000313" key="7">
    <source>
        <dbReference type="Proteomes" id="UP000252582"/>
    </source>
</evidence>
<name>A0A6I7HMY5_9HYPH</name>
<keyword evidence="3" id="KW-0274">FAD</keyword>
<accession>A0A6I7HMY5</accession>
<comment type="caution">
    <text evidence="6">The sequence shown here is derived from an EMBL/GenBank/DDBJ whole genome shotgun (WGS) entry which is preliminary data.</text>
</comment>
<feature type="domain" description="FAD/NAD(P)-binding" evidence="5">
    <location>
        <begin position="23"/>
        <end position="306"/>
    </location>
</feature>
<dbReference type="InterPro" id="IPR036188">
    <property type="entry name" value="FAD/NAD-bd_sf"/>
</dbReference>
<dbReference type="GO" id="GO:0003955">
    <property type="term" value="F:NAD(P)H dehydrogenase (quinone) activity"/>
    <property type="evidence" value="ECO:0007669"/>
    <property type="project" value="TreeGrafter"/>
</dbReference>
<dbReference type="SUPFAM" id="SSF51905">
    <property type="entry name" value="FAD/NAD(P)-binding domain"/>
    <property type="match status" value="2"/>
</dbReference>
<dbReference type="InterPro" id="IPR051169">
    <property type="entry name" value="NADH-Q_oxidoreductase"/>
</dbReference>
<evidence type="ECO:0000256" key="1">
    <source>
        <dbReference type="ARBA" id="ARBA00001974"/>
    </source>
</evidence>
<dbReference type="InterPro" id="IPR017584">
    <property type="entry name" value="Pyridine_nucleo_diS_OxRdtase_N"/>
</dbReference>
<dbReference type="PRINTS" id="PR00368">
    <property type="entry name" value="FADPNR"/>
</dbReference>
<evidence type="ECO:0000256" key="4">
    <source>
        <dbReference type="ARBA" id="ARBA00023002"/>
    </source>
</evidence>
<dbReference type="PRINTS" id="PR00411">
    <property type="entry name" value="PNDRDTASEI"/>
</dbReference>
<dbReference type="PANTHER" id="PTHR42913">
    <property type="entry name" value="APOPTOSIS-INDUCING FACTOR 1"/>
    <property type="match status" value="1"/>
</dbReference>
<dbReference type="GO" id="GO:0019646">
    <property type="term" value="P:aerobic electron transport chain"/>
    <property type="evidence" value="ECO:0007669"/>
    <property type="project" value="TreeGrafter"/>
</dbReference>
<dbReference type="PANTHER" id="PTHR42913:SF9">
    <property type="entry name" value="SLR1591 PROTEIN"/>
    <property type="match status" value="1"/>
</dbReference>
<evidence type="ECO:0000259" key="5">
    <source>
        <dbReference type="Pfam" id="PF07992"/>
    </source>
</evidence>
<evidence type="ECO:0000256" key="2">
    <source>
        <dbReference type="ARBA" id="ARBA00022630"/>
    </source>
</evidence>
<keyword evidence="7" id="KW-1185">Reference proteome</keyword>
<sequence length="387" mass="42079">MPTPHEAARPGPSLSGTLADTMRLVLVGGGHAHLIVLEALAKRREATLDVTLVTPSRWQYYSGMLPGWIMGRYGDDDCRVDLRPLASRAGVHMILDRVTAMNADRNLLCLGDGRHLEYDLLSLDTGSETNVEWLASLSDRLLTVKPVEQFCELWRKVYNQLTALRSSRIVVVGGGAAGAELSIAMKTALSAAERKCAVTLVTGNSGLLSGHNPMVRRRMQSALEAAGIRVRRERAAGVENGVVLPSGELVRADFVIAATGARPSAFLAQSRLGLSDNGFVAVDSFHRSVSHRNVFAAGDVSARLDDATTRSGIHAVRAGPILAHNLIAAAEDRPLRPYRPRRRSLYLLVSGPDKAILSWGGLGAAGGWVWRWKDRIDRNFIKRFRQG</sequence>
<comment type="cofactor">
    <cofactor evidence="1">
        <name>FAD</name>
        <dbReference type="ChEBI" id="CHEBI:57692"/>
    </cofactor>
</comment>
<dbReference type="InterPro" id="IPR023753">
    <property type="entry name" value="FAD/NAD-binding_dom"/>
</dbReference>
<protein>
    <submittedName>
        <fullName evidence="6">Pyridine nucleotide-disulfide oxidoreductase family protein</fullName>
    </submittedName>
</protein>
<gene>
    <name evidence="6" type="ORF">DFR48_106194</name>
</gene>
<keyword evidence="2" id="KW-0285">Flavoprotein</keyword>
<dbReference type="Proteomes" id="UP000252582">
    <property type="component" value="Unassembled WGS sequence"/>
</dbReference>
<evidence type="ECO:0000313" key="6">
    <source>
        <dbReference type="EMBL" id="RCW24072.1"/>
    </source>
</evidence>
<reference evidence="6 7" key="1">
    <citation type="submission" date="2018-07" db="EMBL/GenBank/DDBJ databases">
        <title>Genomic Encyclopedia of Type Strains, Phase IV (KMG-IV): sequencing the most valuable type-strain genomes for metagenomic binning, comparative biology and taxonomic classification.</title>
        <authorList>
            <person name="Goeker M."/>
        </authorList>
    </citation>
    <scope>NUCLEOTIDE SEQUENCE [LARGE SCALE GENOMIC DNA]</scope>
    <source>
        <strain evidence="6 7">DSM 25528</strain>
    </source>
</reference>
<dbReference type="NCBIfam" id="TIGR03169">
    <property type="entry name" value="Nterm_to_SelD"/>
    <property type="match status" value="1"/>
</dbReference>
<keyword evidence="4" id="KW-0560">Oxidoreductase</keyword>
<evidence type="ECO:0000256" key="3">
    <source>
        <dbReference type="ARBA" id="ARBA00022827"/>
    </source>
</evidence>
<organism evidence="6 7">
    <name type="scientific">Ciceribacter lividus</name>
    <dbReference type="NCBI Taxonomy" id="1197950"/>
    <lineage>
        <taxon>Bacteria</taxon>
        <taxon>Pseudomonadati</taxon>
        <taxon>Pseudomonadota</taxon>
        <taxon>Alphaproteobacteria</taxon>
        <taxon>Hyphomicrobiales</taxon>
        <taxon>Rhizobiaceae</taxon>
        <taxon>Ciceribacter</taxon>
    </lineage>
</organism>
<dbReference type="Pfam" id="PF07992">
    <property type="entry name" value="Pyr_redox_2"/>
    <property type="match status" value="1"/>
</dbReference>
<dbReference type="AlphaFoldDB" id="A0A6I7HMY5"/>
<dbReference type="Gene3D" id="3.50.50.100">
    <property type="match status" value="1"/>
</dbReference>
<proteinExistence type="predicted"/>
<dbReference type="EMBL" id="QPIX01000006">
    <property type="protein sequence ID" value="RCW24072.1"/>
    <property type="molecule type" value="Genomic_DNA"/>
</dbReference>